<organism evidence="1 2">
    <name type="scientific">Micromonospora phaseoli</name>
    <dbReference type="NCBI Taxonomy" id="1144548"/>
    <lineage>
        <taxon>Bacteria</taxon>
        <taxon>Bacillati</taxon>
        <taxon>Actinomycetota</taxon>
        <taxon>Actinomycetes</taxon>
        <taxon>Micromonosporales</taxon>
        <taxon>Micromonosporaceae</taxon>
        <taxon>Micromonospora</taxon>
    </lineage>
</organism>
<keyword evidence="2" id="KW-1185">Reference proteome</keyword>
<proteinExistence type="predicted"/>
<evidence type="ECO:0008006" key="3">
    <source>
        <dbReference type="Google" id="ProtNLM"/>
    </source>
</evidence>
<dbReference type="SUPFAM" id="SSF52922">
    <property type="entry name" value="TK C-terminal domain-like"/>
    <property type="match status" value="1"/>
</dbReference>
<protein>
    <recommendedName>
        <fullName evidence="3">Transketolase C-terminal domain-containing protein</fullName>
    </recommendedName>
</protein>
<name>A0A1H7DWK0_9ACTN</name>
<dbReference type="AlphaFoldDB" id="A0A1H7DWK0"/>
<dbReference type="RefSeq" id="WP_139218028.1">
    <property type="nucleotide sequence ID" value="NZ_BOPI01000018.1"/>
</dbReference>
<dbReference type="EMBL" id="FNYV01000016">
    <property type="protein sequence ID" value="SEK04082.1"/>
    <property type="molecule type" value="Genomic_DNA"/>
</dbReference>
<reference evidence="2" key="1">
    <citation type="submission" date="2016-10" db="EMBL/GenBank/DDBJ databases">
        <authorList>
            <person name="Varghese N."/>
            <person name="Submissions S."/>
        </authorList>
    </citation>
    <scope>NUCLEOTIDE SEQUENCE [LARGE SCALE GENOMIC DNA]</scope>
    <source>
        <strain evidence="2">CGMCC 4.7038</strain>
    </source>
</reference>
<evidence type="ECO:0000313" key="1">
    <source>
        <dbReference type="EMBL" id="SEK04082.1"/>
    </source>
</evidence>
<dbReference type="InterPro" id="IPR009014">
    <property type="entry name" value="Transketo_C/PFOR_II"/>
</dbReference>
<dbReference type="Proteomes" id="UP000198707">
    <property type="component" value="Unassembled WGS sequence"/>
</dbReference>
<sequence>MVIEDGVMGGGSGAEVSRLLYESLLGRLRHPVRLLQSPCAVFPAASHLERGHLIQEPNILALAECAADPPA</sequence>
<accession>A0A1H7DWK0</accession>
<dbReference type="STRING" id="1144548.SAMN05443287_11660"/>
<dbReference type="Gene3D" id="3.40.50.920">
    <property type="match status" value="1"/>
</dbReference>
<gene>
    <name evidence="1" type="ORF">SAMN05443287_11660</name>
</gene>
<evidence type="ECO:0000313" key="2">
    <source>
        <dbReference type="Proteomes" id="UP000198707"/>
    </source>
</evidence>